<name>A0A0Q0VL10_9ARCH</name>
<proteinExistence type="predicted"/>
<dbReference type="AlphaFoldDB" id="A0A0Q0VL10"/>
<evidence type="ECO:0000313" key="2">
    <source>
        <dbReference type="Proteomes" id="UP000050301"/>
    </source>
</evidence>
<sequence>MTGLLYNRAPQLNEIIKGLISFVSLNISQTHENLDMFFRTIKTDSEFPEDTLDIAVNIPKNAGNYIFIGDEKDIELLNKIGKITESMYHEKYDMPKLIRYCLHYTLYGNRKPFSENLLNDRKYKFILSVIIGNLYYLSPRTSIELLYDPLINISKIGKREFEFLRQVPLDEENYKNTIKMMNELIFATAGGEKIRVASIYAEKVKNRDDFLLAPNGRQNLYQIFSTQMEKKYNSKVSDFNFASALIGLLEVIYMWRIDSFNYIDTSMMIFLSSMDLSENFDNLSIKDKYKEIRNLWTMLPGRLTVLSIYFLEPLENLFNEFFDVIKKIH</sequence>
<comment type="caution">
    <text evidence="1">The sequence shown here is derived from an EMBL/GenBank/DDBJ whole genome shotgun (WGS) entry which is preliminary data.</text>
</comment>
<dbReference type="InParanoid" id="A0A0Q0VL10"/>
<gene>
    <name evidence="1" type="ORF">AOG55_00160</name>
</gene>
<reference evidence="1 2" key="1">
    <citation type="submission" date="2015-09" db="EMBL/GenBank/DDBJ databases">
        <title>Heavy metals and arsenic resistance mechanisms in polyextremophilic archaea of the family Ferroplasmaceae.</title>
        <authorList>
            <person name="Bulaev A.G."/>
            <person name="Kanygina A.V."/>
        </authorList>
    </citation>
    <scope>NUCLEOTIDE SEQUENCE [LARGE SCALE GENOMIC DNA]</scope>
    <source>
        <strain evidence="1 2">BH2</strain>
    </source>
</reference>
<dbReference type="Proteomes" id="UP000050301">
    <property type="component" value="Unassembled WGS sequence"/>
</dbReference>
<keyword evidence="2" id="KW-1185">Reference proteome</keyword>
<protein>
    <submittedName>
        <fullName evidence="1">Uncharacterized protein</fullName>
    </submittedName>
</protein>
<accession>A0A0Q0VL10</accession>
<evidence type="ECO:0000313" key="1">
    <source>
        <dbReference type="EMBL" id="KQB34135.1"/>
    </source>
</evidence>
<organism evidence="1 2">
    <name type="scientific">Acidiplasma cupricumulans</name>
    <dbReference type="NCBI Taxonomy" id="312540"/>
    <lineage>
        <taxon>Archaea</taxon>
        <taxon>Methanobacteriati</taxon>
        <taxon>Thermoplasmatota</taxon>
        <taxon>Thermoplasmata</taxon>
        <taxon>Thermoplasmatales</taxon>
        <taxon>Ferroplasmaceae</taxon>
        <taxon>Acidiplasma</taxon>
    </lineage>
</organism>
<dbReference type="EMBL" id="LKBH01000269">
    <property type="protein sequence ID" value="KQB34135.1"/>
    <property type="molecule type" value="Genomic_DNA"/>
</dbReference>